<gene>
    <name evidence="1" type="ORF">S12H4_03212</name>
</gene>
<dbReference type="AlphaFoldDB" id="X1SRY7"/>
<accession>X1SRY7</accession>
<proteinExistence type="predicted"/>
<sequence>MARYRNCTTLSGDYLAIRERRCRLRNNADQIEHLRAAFYTASDHLDVLHEAEPQLTRRQHDTQLDILWSELRMIGEHLKKIIG</sequence>
<reference evidence="1" key="1">
    <citation type="journal article" date="2014" name="Front. Microbiol.">
        <title>High frequency of phylogenetically diverse reductive dehalogenase-homologous genes in deep subseafloor sedimentary metagenomes.</title>
        <authorList>
            <person name="Kawai M."/>
            <person name="Futagami T."/>
            <person name="Toyoda A."/>
            <person name="Takaki Y."/>
            <person name="Nishi S."/>
            <person name="Hori S."/>
            <person name="Arai W."/>
            <person name="Tsubouchi T."/>
            <person name="Morono Y."/>
            <person name="Uchiyama I."/>
            <person name="Ito T."/>
            <person name="Fujiyama A."/>
            <person name="Inagaki F."/>
            <person name="Takami H."/>
        </authorList>
    </citation>
    <scope>NUCLEOTIDE SEQUENCE</scope>
    <source>
        <strain evidence="1">Expedition CK06-06</strain>
    </source>
</reference>
<protein>
    <submittedName>
        <fullName evidence="1">Uncharacterized protein</fullName>
    </submittedName>
</protein>
<dbReference type="EMBL" id="BARW01000881">
    <property type="protein sequence ID" value="GAI70569.1"/>
    <property type="molecule type" value="Genomic_DNA"/>
</dbReference>
<comment type="caution">
    <text evidence="1">The sequence shown here is derived from an EMBL/GenBank/DDBJ whole genome shotgun (WGS) entry which is preliminary data.</text>
</comment>
<evidence type="ECO:0000313" key="1">
    <source>
        <dbReference type="EMBL" id="GAI70569.1"/>
    </source>
</evidence>
<organism evidence="1">
    <name type="scientific">marine sediment metagenome</name>
    <dbReference type="NCBI Taxonomy" id="412755"/>
    <lineage>
        <taxon>unclassified sequences</taxon>
        <taxon>metagenomes</taxon>
        <taxon>ecological metagenomes</taxon>
    </lineage>
</organism>
<name>X1SRY7_9ZZZZ</name>